<protein>
    <submittedName>
        <fullName evidence="4">SagB family peptide dehydrogenase</fullName>
    </submittedName>
</protein>
<dbReference type="CDD" id="cd02142">
    <property type="entry name" value="McbC_SagB-like_oxidoreductase"/>
    <property type="match status" value="1"/>
</dbReference>
<evidence type="ECO:0000256" key="1">
    <source>
        <dbReference type="SAM" id="MobiDB-lite"/>
    </source>
</evidence>
<dbReference type="Pfam" id="PF22767">
    <property type="entry name" value="ThcOx"/>
    <property type="match status" value="1"/>
</dbReference>
<dbReference type="RefSeq" id="WP_378249955.1">
    <property type="nucleotide sequence ID" value="NZ_JBHSKF010000014.1"/>
</dbReference>
<dbReference type="PANTHER" id="PTHR43745:SF2">
    <property type="entry name" value="NITROREDUCTASE MJ1384-RELATED"/>
    <property type="match status" value="1"/>
</dbReference>
<organism evidence="4 5">
    <name type="scientific">Actinokineospora guangxiensis</name>
    <dbReference type="NCBI Taxonomy" id="1490288"/>
    <lineage>
        <taxon>Bacteria</taxon>
        <taxon>Bacillati</taxon>
        <taxon>Actinomycetota</taxon>
        <taxon>Actinomycetes</taxon>
        <taxon>Pseudonocardiales</taxon>
        <taxon>Pseudonocardiaceae</taxon>
        <taxon>Actinokineospora</taxon>
    </lineage>
</organism>
<dbReference type="Proteomes" id="UP001596157">
    <property type="component" value="Unassembled WGS sequence"/>
</dbReference>
<dbReference type="InterPro" id="IPR054488">
    <property type="entry name" value="ThcOx_dom2"/>
</dbReference>
<dbReference type="InterPro" id="IPR029479">
    <property type="entry name" value="Nitroreductase"/>
</dbReference>
<evidence type="ECO:0000313" key="4">
    <source>
        <dbReference type="EMBL" id="MFC5290082.1"/>
    </source>
</evidence>
<evidence type="ECO:0000259" key="3">
    <source>
        <dbReference type="Pfam" id="PF22767"/>
    </source>
</evidence>
<comment type="caution">
    <text evidence="4">The sequence shown here is derived from an EMBL/GenBank/DDBJ whole genome shotgun (WGS) entry which is preliminary data.</text>
</comment>
<dbReference type="InterPro" id="IPR052544">
    <property type="entry name" value="Bacteriocin_Proc_Enz"/>
</dbReference>
<dbReference type="InterPro" id="IPR020051">
    <property type="entry name" value="SagB-type_dehydrogenase"/>
</dbReference>
<dbReference type="InterPro" id="IPR000415">
    <property type="entry name" value="Nitroreductase-like"/>
</dbReference>
<sequence>MSGWTREFALIHGVFLVASETGPRSLARAGGAIELPAFGGREDAVVRALGGGFVSEAHLCALVAADERTALRHLVTKLHREGWSRVRVSRGGAPAYSVEPYPAAADDNRGAPVPRSAQLSRHAHLRRDGDDLVVESPRARARLRLHDPALVAAITRPVDPPGRDAPPWMTADLVSAGLADHADGADGADGAELSPHEEWFHARSHLGAPTTTTPPPLRRAPMGRPVPLPVPAPVPEWGLSTALNQRRSVREHDDDHPITAAALIALLSHAVGVREEFAVDGVDLARRPYPSGGALHELEFFPVVGRAADLAPGAYRFDPFGPGLEAVAPEGAAQRRVLRAAATAMGAPRPQVLLVCTARVDRIAWRYPDLAYSLVLRHVGAAQQTLYLVATAMGLAPCALGGGDRRAFAELTGTDPLREPAVGEFAIGSRKGATWGC</sequence>
<dbReference type="Pfam" id="PF00881">
    <property type="entry name" value="Nitroreductase"/>
    <property type="match status" value="1"/>
</dbReference>
<evidence type="ECO:0000313" key="5">
    <source>
        <dbReference type="Proteomes" id="UP001596157"/>
    </source>
</evidence>
<accession>A0ABW0ERY3</accession>
<evidence type="ECO:0000259" key="2">
    <source>
        <dbReference type="Pfam" id="PF00881"/>
    </source>
</evidence>
<dbReference type="PANTHER" id="PTHR43745">
    <property type="entry name" value="NITROREDUCTASE MJ1384-RELATED"/>
    <property type="match status" value="1"/>
</dbReference>
<name>A0ABW0ERY3_9PSEU</name>
<feature type="domain" description="Nitroreductase" evidence="2">
    <location>
        <begin position="244"/>
        <end position="423"/>
    </location>
</feature>
<dbReference type="Gene3D" id="3.40.109.10">
    <property type="entry name" value="NADH Oxidase"/>
    <property type="match status" value="1"/>
</dbReference>
<dbReference type="EMBL" id="JBHSKF010000014">
    <property type="protein sequence ID" value="MFC5290082.1"/>
    <property type="molecule type" value="Genomic_DNA"/>
</dbReference>
<proteinExistence type="predicted"/>
<dbReference type="NCBIfam" id="TIGR03605">
    <property type="entry name" value="antibiot_sagB"/>
    <property type="match status" value="1"/>
</dbReference>
<reference evidence="5" key="1">
    <citation type="journal article" date="2019" name="Int. J. Syst. Evol. Microbiol.">
        <title>The Global Catalogue of Microorganisms (GCM) 10K type strain sequencing project: providing services to taxonomists for standard genome sequencing and annotation.</title>
        <authorList>
            <consortium name="The Broad Institute Genomics Platform"/>
            <consortium name="The Broad Institute Genome Sequencing Center for Infectious Disease"/>
            <person name="Wu L."/>
            <person name="Ma J."/>
        </authorList>
    </citation>
    <scope>NUCLEOTIDE SEQUENCE [LARGE SCALE GENOMIC DNA]</scope>
    <source>
        <strain evidence="5">CCUG 59778</strain>
    </source>
</reference>
<feature type="region of interest" description="Disordered" evidence="1">
    <location>
        <begin position="101"/>
        <end position="122"/>
    </location>
</feature>
<keyword evidence="5" id="KW-1185">Reference proteome</keyword>
<dbReference type="SUPFAM" id="SSF55469">
    <property type="entry name" value="FMN-dependent nitroreductase-like"/>
    <property type="match status" value="1"/>
</dbReference>
<feature type="domain" description="Cyanobactin oxidase ThcOx second" evidence="3">
    <location>
        <begin position="118"/>
        <end position="156"/>
    </location>
</feature>
<gene>
    <name evidence="4" type="ORF">ACFPM7_23760</name>
</gene>